<evidence type="ECO:0000313" key="2">
    <source>
        <dbReference type="EMBL" id="MBP2073475.1"/>
    </source>
</evidence>
<keyword evidence="3" id="KW-1185">Reference proteome</keyword>
<dbReference type="Proteomes" id="UP001166402">
    <property type="component" value="Unassembled WGS sequence"/>
</dbReference>
<name>A0ABS4NAN1_9THEO</name>
<evidence type="ECO:0000313" key="3">
    <source>
        <dbReference type="Proteomes" id="UP001166402"/>
    </source>
</evidence>
<protein>
    <submittedName>
        <fullName evidence="1">Uncharacterized protein</fullName>
    </submittedName>
</protein>
<reference evidence="1" key="1">
    <citation type="submission" date="2021-03" db="EMBL/GenBank/DDBJ databases">
        <title>Genomic Encyclopedia of Type Strains, Phase IV (KMG-IV): sequencing the most valuable type-strain genomes for metagenomic binning, comparative biology and taxonomic classification.</title>
        <authorList>
            <person name="Goeker M."/>
        </authorList>
    </citation>
    <scope>NUCLEOTIDE SEQUENCE</scope>
    <source>
        <strain evidence="1">DSM 101588</strain>
    </source>
</reference>
<dbReference type="EMBL" id="JAGGLT010000061">
    <property type="protein sequence ID" value="MBP2073475.1"/>
    <property type="molecule type" value="Genomic_DNA"/>
</dbReference>
<evidence type="ECO:0000313" key="1">
    <source>
        <dbReference type="EMBL" id="MBP2070722.1"/>
    </source>
</evidence>
<organism evidence="1 3">
    <name type="scientific">Thermoanaerobacterium butyriciformans</name>
    <dbReference type="NCBI Taxonomy" id="1702242"/>
    <lineage>
        <taxon>Bacteria</taxon>
        <taxon>Bacillati</taxon>
        <taxon>Bacillota</taxon>
        <taxon>Clostridia</taxon>
        <taxon>Thermoanaerobacterales</taxon>
        <taxon>Thermoanaerobacteraceae</taxon>
        <taxon>Thermoanaerobacterium</taxon>
    </lineage>
</organism>
<accession>A0ABS4NAN1</accession>
<proteinExistence type="predicted"/>
<comment type="caution">
    <text evidence="1">The sequence shown here is derived from an EMBL/GenBank/DDBJ whole genome shotgun (WGS) entry which is preliminary data.</text>
</comment>
<gene>
    <name evidence="1" type="ORF">J2Z80_000220</name>
    <name evidence="2" type="ORF">J2Z80_003037</name>
</gene>
<dbReference type="EMBL" id="JAGGLT010000002">
    <property type="protein sequence ID" value="MBP2070722.1"/>
    <property type="molecule type" value="Genomic_DNA"/>
</dbReference>
<sequence>MRNWRKKKTNEKEKILIVAEEKYYAIYGINEIMDILGITQRYKI</sequence>